<evidence type="ECO:0000313" key="6">
    <source>
        <dbReference type="Proteomes" id="UP000689195"/>
    </source>
</evidence>
<evidence type="ECO:0000259" key="4">
    <source>
        <dbReference type="PROSITE" id="PS50064"/>
    </source>
</evidence>
<evidence type="ECO:0000256" key="1">
    <source>
        <dbReference type="ARBA" id="ARBA00022723"/>
    </source>
</evidence>
<evidence type="ECO:0000256" key="2">
    <source>
        <dbReference type="ARBA" id="ARBA00022833"/>
    </source>
</evidence>
<accession>A0A8S1TET1</accession>
<feature type="region of interest" description="Disordered" evidence="3">
    <location>
        <begin position="95"/>
        <end position="165"/>
    </location>
</feature>
<sequence>MKIATSLGDMFMSAAYAPSGRATCKGCQAKINKEELRLSNILDEDHYHQEHHFHADCFQLKPAFKNATYKDIFHVENLSKEDQEKVKAILEKLQKSQIKKKPQQKKVNPKSKQSKPKKSDVEDDSSDSDDDYKGEKIQKDKKQSKTLKEKKVEVSKLSELSQNQSDEEKPDVFVLYDDAQKEEFRKIQLELEKKSAGQLKQMLKANDQKQTGNKGELIERIADCMIKGCLEKCPNCSGGRPKLNPIQKVFKCPGYMDDTEFRYCNKVYGPKDLKRIPWVDI</sequence>
<dbReference type="GO" id="GO:0008270">
    <property type="term" value="F:zinc ion binding"/>
    <property type="evidence" value="ECO:0007669"/>
    <property type="project" value="InterPro"/>
</dbReference>
<evidence type="ECO:0000313" key="5">
    <source>
        <dbReference type="EMBL" id="CAD8149706.1"/>
    </source>
</evidence>
<gene>
    <name evidence="5" type="ORF">PPENT_87.1.T0190246</name>
</gene>
<dbReference type="InterPro" id="IPR001510">
    <property type="entry name" value="Znf_PARP"/>
</dbReference>
<comment type="caution">
    <text evidence="5">The sequence shown here is derived from an EMBL/GenBank/DDBJ whole genome shotgun (WGS) entry which is preliminary data.</text>
</comment>
<name>A0A8S1TET1_9CILI</name>
<feature type="compositionally biased region" description="Basic and acidic residues" evidence="3">
    <location>
        <begin position="131"/>
        <end position="156"/>
    </location>
</feature>
<evidence type="ECO:0000256" key="3">
    <source>
        <dbReference type="SAM" id="MobiDB-lite"/>
    </source>
</evidence>
<dbReference type="Pfam" id="PF00645">
    <property type="entry name" value="zf-PARP"/>
    <property type="match status" value="1"/>
</dbReference>
<keyword evidence="6" id="KW-1185">Reference proteome</keyword>
<feature type="domain" description="PARP-type" evidence="4">
    <location>
        <begin position="12"/>
        <end position="94"/>
    </location>
</feature>
<dbReference type="Proteomes" id="UP000689195">
    <property type="component" value="Unassembled WGS sequence"/>
</dbReference>
<dbReference type="SMART" id="SM01335">
    <property type="entry name" value="PADR1"/>
    <property type="match status" value="1"/>
</dbReference>
<dbReference type="GO" id="GO:0003677">
    <property type="term" value="F:DNA binding"/>
    <property type="evidence" value="ECO:0007669"/>
    <property type="project" value="InterPro"/>
</dbReference>
<dbReference type="InterPro" id="IPR012982">
    <property type="entry name" value="PARP1-like_PADR1_Zn_ribbon"/>
</dbReference>
<dbReference type="SMART" id="SM01336">
    <property type="entry name" value="zf-PARP"/>
    <property type="match status" value="1"/>
</dbReference>
<reference evidence="5" key="1">
    <citation type="submission" date="2021-01" db="EMBL/GenBank/DDBJ databases">
        <authorList>
            <consortium name="Genoscope - CEA"/>
            <person name="William W."/>
        </authorList>
    </citation>
    <scope>NUCLEOTIDE SEQUENCE</scope>
</reference>
<dbReference type="Pfam" id="PF08063">
    <property type="entry name" value="Zn_ribbon_PADR1"/>
    <property type="match status" value="1"/>
</dbReference>
<dbReference type="Pfam" id="PF21728">
    <property type="entry name" value="PADR1_N"/>
    <property type="match status" value="1"/>
</dbReference>
<keyword evidence="2" id="KW-0862">Zinc</keyword>
<dbReference type="PROSITE" id="PS50064">
    <property type="entry name" value="ZF_PARP_2"/>
    <property type="match status" value="1"/>
</dbReference>
<keyword evidence="1" id="KW-0479">Metal-binding</keyword>
<dbReference type="OrthoDB" id="429950at2759"/>
<proteinExistence type="predicted"/>
<organism evidence="5 6">
    <name type="scientific">Paramecium pentaurelia</name>
    <dbReference type="NCBI Taxonomy" id="43138"/>
    <lineage>
        <taxon>Eukaryota</taxon>
        <taxon>Sar</taxon>
        <taxon>Alveolata</taxon>
        <taxon>Ciliophora</taxon>
        <taxon>Intramacronucleata</taxon>
        <taxon>Oligohymenophorea</taxon>
        <taxon>Peniculida</taxon>
        <taxon>Parameciidae</taxon>
        <taxon>Paramecium</taxon>
    </lineage>
</organism>
<dbReference type="PROSITE" id="PS52007">
    <property type="entry name" value="PADR1"/>
    <property type="match status" value="1"/>
</dbReference>
<feature type="compositionally biased region" description="Acidic residues" evidence="3">
    <location>
        <begin position="121"/>
        <end position="130"/>
    </location>
</feature>
<protein>
    <recommendedName>
        <fullName evidence="4">PARP-type domain-containing protein</fullName>
    </recommendedName>
</protein>
<dbReference type="AlphaFoldDB" id="A0A8S1TET1"/>
<dbReference type="InterPro" id="IPR049296">
    <property type="entry name" value="PARP1-like_PADR1_N"/>
</dbReference>
<dbReference type="EMBL" id="CAJJDO010000019">
    <property type="protein sequence ID" value="CAD8149706.1"/>
    <property type="molecule type" value="Genomic_DNA"/>
</dbReference>
<feature type="compositionally biased region" description="Basic residues" evidence="3">
    <location>
        <begin position="97"/>
        <end position="116"/>
    </location>
</feature>